<protein>
    <submittedName>
        <fullName evidence="1">Uncharacterized protein</fullName>
    </submittedName>
</protein>
<keyword evidence="2" id="KW-1185">Reference proteome</keyword>
<dbReference type="EMBL" id="CAXITT010000480">
    <property type="protein sequence ID" value="CAL1542307.1"/>
    <property type="molecule type" value="Genomic_DNA"/>
</dbReference>
<proteinExistence type="predicted"/>
<accession>A0AAV2ICI4</accession>
<dbReference type="Proteomes" id="UP001497497">
    <property type="component" value="Unassembled WGS sequence"/>
</dbReference>
<evidence type="ECO:0000313" key="1">
    <source>
        <dbReference type="EMBL" id="CAL1542307.1"/>
    </source>
</evidence>
<name>A0AAV2ICI4_LYMST</name>
<dbReference type="AlphaFoldDB" id="A0AAV2ICI4"/>
<sequence>MCAVRRNHVEHDGKLRELDQLCSSNTSSEHPIKREMFKETESRGGDIVVGVMFPGETEKTPMVIIIADTTGRYLTVAEVKNQILEHKYIHDPENYELFSEIETCDREKLEDNNKIDVYMKYLTENSSSLRLSVSS</sequence>
<comment type="caution">
    <text evidence="1">The sequence shown here is derived from an EMBL/GenBank/DDBJ whole genome shotgun (WGS) entry which is preliminary data.</text>
</comment>
<reference evidence="1 2" key="1">
    <citation type="submission" date="2024-04" db="EMBL/GenBank/DDBJ databases">
        <authorList>
            <consortium name="Genoscope - CEA"/>
            <person name="William W."/>
        </authorList>
    </citation>
    <scope>NUCLEOTIDE SEQUENCE [LARGE SCALE GENOMIC DNA]</scope>
</reference>
<organism evidence="1 2">
    <name type="scientific">Lymnaea stagnalis</name>
    <name type="common">Great pond snail</name>
    <name type="synonym">Helix stagnalis</name>
    <dbReference type="NCBI Taxonomy" id="6523"/>
    <lineage>
        <taxon>Eukaryota</taxon>
        <taxon>Metazoa</taxon>
        <taxon>Spiralia</taxon>
        <taxon>Lophotrochozoa</taxon>
        <taxon>Mollusca</taxon>
        <taxon>Gastropoda</taxon>
        <taxon>Heterobranchia</taxon>
        <taxon>Euthyneura</taxon>
        <taxon>Panpulmonata</taxon>
        <taxon>Hygrophila</taxon>
        <taxon>Lymnaeoidea</taxon>
        <taxon>Lymnaeidae</taxon>
        <taxon>Lymnaea</taxon>
    </lineage>
</organism>
<gene>
    <name evidence="1" type="ORF">GSLYS_00015901001</name>
</gene>
<evidence type="ECO:0000313" key="2">
    <source>
        <dbReference type="Proteomes" id="UP001497497"/>
    </source>
</evidence>